<dbReference type="PROSITE" id="PS51257">
    <property type="entry name" value="PROKAR_LIPOPROTEIN"/>
    <property type="match status" value="1"/>
</dbReference>
<dbReference type="EMBL" id="JACIBV010000001">
    <property type="protein sequence ID" value="MBB3726466.1"/>
    <property type="molecule type" value="Genomic_DNA"/>
</dbReference>
<accession>A0A7W5UXC6</accession>
<evidence type="ECO:0000256" key="1">
    <source>
        <dbReference type="SAM" id="SignalP"/>
    </source>
</evidence>
<protein>
    <recommendedName>
        <fullName evidence="4">Lipoprotein</fullName>
    </recommendedName>
</protein>
<proteinExistence type="predicted"/>
<keyword evidence="3" id="KW-1185">Reference proteome</keyword>
<evidence type="ECO:0000313" key="2">
    <source>
        <dbReference type="EMBL" id="MBB3726466.1"/>
    </source>
</evidence>
<gene>
    <name evidence="2" type="ORF">FHR33_002326</name>
</gene>
<sequence length="128" mass="13323">MRLVSSRFVPLAAFAVAVFATGCSEINATVDKAQACLEAPKIITETVTKIGTLVNDPAAMEKELNSASQKLGEVADKASNTTLKEATDDLATSLGKLNVTSANEAVDAVQKVGTDTTAYLTKLKEACS</sequence>
<feature type="chain" id="PRO_5030943030" description="Lipoprotein" evidence="1">
    <location>
        <begin position="21"/>
        <end position="128"/>
    </location>
</feature>
<dbReference type="RefSeq" id="WP_183645916.1">
    <property type="nucleotide sequence ID" value="NZ_BAAAXX010000096.1"/>
</dbReference>
<dbReference type="AlphaFoldDB" id="A0A7W5UXC6"/>
<reference evidence="2 3" key="1">
    <citation type="submission" date="2020-08" db="EMBL/GenBank/DDBJ databases">
        <title>Sequencing the genomes of 1000 actinobacteria strains.</title>
        <authorList>
            <person name="Klenk H.-P."/>
        </authorList>
    </citation>
    <scope>NUCLEOTIDE SEQUENCE [LARGE SCALE GENOMIC DNA]</scope>
    <source>
        <strain evidence="2 3">DSM 44320</strain>
    </source>
</reference>
<dbReference type="GeneID" id="95388828"/>
<dbReference type="Proteomes" id="UP000579945">
    <property type="component" value="Unassembled WGS sequence"/>
</dbReference>
<comment type="caution">
    <text evidence="2">The sequence shown here is derived from an EMBL/GenBank/DDBJ whole genome shotgun (WGS) entry which is preliminary data.</text>
</comment>
<evidence type="ECO:0000313" key="3">
    <source>
        <dbReference type="Proteomes" id="UP000579945"/>
    </source>
</evidence>
<organism evidence="2 3">
    <name type="scientific">Nonomuraea dietziae</name>
    <dbReference type="NCBI Taxonomy" id="65515"/>
    <lineage>
        <taxon>Bacteria</taxon>
        <taxon>Bacillati</taxon>
        <taxon>Actinomycetota</taxon>
        <taxon>Actinomycetes</taxon>
        <taxon>Streptosporangiales</taxon>
        <taxon>Streptosporangiaceae</taxon>
        <taxon>Nonomuraea</taxon>
    </lineage>
</organism>
<keyword evidence="1" id="KW-0732">Signal</keyword>
<name>A0A7W5UXC6_9ACTN</name>
<evidence type="ECO:0008006" key="4">
    <source>
        <dbReference type="Google" id="ProtNLM"/>
    </source>
</evidence>
<feature type="signal peptide" evidence="1">
    <location>
        <begin position="1"/>
        <end position="20"/>
    </location>
</feature>